<feature type="signal peptide" evidence="9">
    <location>
        <begin position="1"/>
        <end position="22"/>
    </location>
</feature>
<dbReference type="GO" id="GO:0015562">
    <property type="term" value="F:efflux transmembrane transporter activity"/>
    <property type="evidence" value="ECO:0007669"/>
    <property type="project" value="InterPro"/>
</dbReference>
<keyword evidence="9" id="KW-0732">Signal</keyword>
<reference evidence="10" key="1">
    <citation type="submission" date="2022-09" db="EMBL/GenBank/DDBJ databases">
        <title>Aureispira anguillicida sp. nov., isolated from Leptocephalus of Japanese eel Anguilla japonica.</title>
        <authorList>
            <person name="Yuasa K."/>
            <person name="Mekata T."/>
            <person name="Ikunari K."/>
        </authorList>
    </citation>
    <scope>NUCLEOTIDE SEQUENCE</scope>
    <source>
        <strain evidence="10">EL160426</strain>
    </source>
</reference>
<dbReference type="SUPFAM" id="SSF56954">
    <property type="entry name" value="Outer membrane efflux proteins (OEP)"/>
    <property type="match status" value="1"/>
</dbReference>
<gene>
    <name evidence="10" type="ORF">AsAng_0055780</name>
</gene>
<comment type="similarity">
    <text evidence="2">Belongs to the outer membrane factor (OMF) (TC 1.B.17) family.</text>
</comment>
<dbReference type="PANTHER" id="PTHR30026">
    <property type="entry name" value="OUTER MEMBRANE PROTEIN TOLC"/>
    <property type="match status" value="1"/>
</dbReference>
<dbReference type="GO" id="GO:1990281">
    <property type="term" value="C:efflux pump complex"/>
    <property type="evidence" value="ECO:0007669"/>
    <property type="project" value="TreeGrafter"/>
</dbReference>
<evidence type="ECO:0000256" key="3">
    <source>
        <dbReference type="ARBA" id="ARBA00022448"/>
    </source>
</evidence>
<dbReference type="GO" id="GO:0015288">
    <property type="term" value="F:porin activity"/>
    <property type="evidence" value="ECO:0007669"/>
    <property type="project" value="TreeGrafter"/>
</dbReference>
<proteinExistence type="inferred from homology"/>
<keyword evidence="4" id="KW-1134">Transmembrane beta strand</keyword>
<dbReference type="AlphaFoldDB" id="A0A916DVV8"/>
<keyword evidence="3" id="KW-0813">Transport</keyword>
<dbReference type="InterPro" id="IPR051906">
    <property type="entry name" value="TolC-like"/>
</dbReference>
<organism evidence="10 11">
    <name type="scientific">Aureispira anguillae</name>
    <dbReference type="NCBI Taxonomy" id="2864201"/>
    <lineage>
        <taxon>Bacteria</taxon>
        <taxon>Pseudomonadati</taxon>
        <taxon>Bacteroidota</taxon>
        <taxon>Saprospiria</taxon>
        <taxon>Saprospirales</taxon>
        <taxon>Saprospiraceae</taxon>
        <taxon>Aureispira</taxon>
    </lineage>
</organism>
<protein>
    <submittedName>
        <fullName evidence="10">TolC family protein</fullName>
    </submittedName>
</protein>
<evidence type="ECO:0000256" key="1">
    <source>
        <dbReference type="ARBA" id="ARBA00004442"/>
    </source>
</evidence>
<keyword evidence="6" id="KW-0472">Membrane</keyword>
<dbReference type="RefSeq" id="WP_264790004.1">
    <property type="nucleotide sequence ID" value="NZ_AP026867.1"/>
</dbReference>
<evidence type="ECO:0000313" key="11">
    <source>
        <dbReference type="Proteomes" id="UP001060919"/>
    </source>
</evidence>
<dbReference type="KEGG" id="aup:AsAng_0055780"/>
<dbReference type="Proteomes" id="UP001060919">
    <property type="component" value="Chromosome"/>
</dbReference>
<sequence length="451" mass="50796">MKKLNSLLIVLVMAIGMLQAQEADQFSLSEAVTYAQTRSNSVRTAELDIAKSKAEVQEYTAIGIPKLNGGAEYNYFIHLPTQLIPNDAFAFEIPGIPLPKPEPGYTETKFGTRNQLTFSLNLSTLVFDGSYFVGLKASRGLLAMTKRQADLTKYDIKHTVVKAYLQVLIAEENKGVLLRNIENLKKMKAETQAFLDNGMVEQLDVDRLDLSLSNLQVELEALARQTELAYNVLKFQMNYPLDKEIQLTNKLDDIMALPDANDLEGEVAYDQRIETDILNQTIHLNELNVKRYTMGYLPSLSAFASHQQVLQRDDLFDANSPGFFPTTLVGLKLDVPIFDGFDKAAKIKKSKIDVAKYKLQLEDLKRSIKLQVVNSRAIYNNARERLENQDKNLALAEKILNTTRIKYREGVGSSLEMSQAEQELYRTQANRLNALYELVVAKADLDKALGK</sequence>
<name>A0A916DVV8_9BACT</name>
<keyword evidence="11" id="KW-1185">Reference proteome</keyword>
<keyword evidence="5" id="KW-0812">Transmembrane</keyword>
<evidence type="ECO:0000256" key="9">
    <source>
        <dbReference type="SAM" id="SignalP"/>
    </source>
</evidence>
<dbReference type="Pfam" id="PF02321">
    <property type="entry name" value="OEP"/>
    <property type="match status" value="1"/>
</dbReference>
<dbReference type="PANTHER" id="PTHR30026:SF20">
    <property type="entry name" value="OUTER MEMBRANE PROTEIN TOLC"/>
    <property type="match status" value="1"/>
</dbReference>
<evidence type="ECO:0000256" key="6">
    <source>
        <dbReference type="ARBA" id="ARBA00023136"/>
    </source>
</evidence>
<dbReference type="InterPro" id="IPR003423">
    <property type="entry name" value="OMP_efflux"/>
</dbReference>
<evidence type="ECO:0000256" key="4">
    <source>
        <dbReference type="ARBA" id="ARBA00022452"/>
    </source>
</evidence>
<evidence type="ECO:0000256" key="8">
    <source>
        <dbReference type="SAM" id="Coils"/>
    </source>
</evidence>
<evidence type="ECO:0000313" key="10">
    <source>
        <dbReference type="EMBL" id="BDS14796.1"/>
    </source>
</evidence>
<dbReference type="EMBL" id="AP026867">
    <property type="protein sequence ID" value="BDS14796.1"/>
    <property type="molecule type" value="Genomic_DNA"/>
</dbReference>
<accession>A0A916DVV8</accession>
<keyword evidence="8" id="KW-0175">Coiled coil</keyword>
<evidence type="ECO:0000256" key="2">
    <source>
        <dbReference type="ARBA" id="ARBA00007613"/>
    </source>
</evidence>
<feature type="coiled-coil region" evidence="8">
    <location>
        <begin position="347"/>
        <end position="399"/>
    </location>
</feature>
<dbReference type="Gene3D" id="1.20.1600.10">
    <property type="entry name" value="Outer membrane efflux proteins (OEP)"/>
    <property type="match status" value="1"/>
</dbReference>
<evidence type="ECO:0000256" key="7">
    <source>
        <dbReference type="ARBA" id="ARBA00023237"/>
    </source>
</evidence>
<keyword evidence="7" id="KW-0998">Cell outer membrane</keyword>
<evidence type="ECO:0000256" key="5">
    <source>
        <dbReference type="ARBA" id="ARBA00022692"/>
    </source>
</evidence>
<dbReference type="GO" id="GO:0009279">
    <property type="term" value="C:cell outer membrane"/>
    <property type="evidence" value="ECO:0007669"/>
    <property type="project" value="UniProtKB-SubCell"/>
</dbReference>
<feature type="chain" id="PRO_5037824362" evidence="9">
    <location>
        <begin position="23"/>
        <end position="451"/>
    </location>
</feature>
<comment type="subcellular location">
    <subcellularLocation>
        <location evidence="1">Cell outer membrane</location>
    </subcellularLocation>
</comment>